<dbReference type="EC" id="3.1.1.-" evidence="4"/>
<dbReference type="Proteomes" id="UP000095594">
    <property type="component" value="Unassembled WGS sequence"/>
</dbReference>
<dbReference type="OrthoDB" id="24847at2"/>
<keyword evidence="2 4" id="KW-0378">Hydrolase</keyword>
<evidence type="ECO:0000313" key="5">
    <source>
        <dbReference type="Proteomes" id="UP000095594"/>
    </source>
</evidence>
<dbReference type="InterPro" id="IPR050300">
    <property type="entry name" value="GDXG_lipolytic_enzyme"/>
</dbReference>
<dbReference type="RefSeq" id="WP_055264262.1">
    <property type="nucleotide sequence ID" value="NZ_CABIXQ010000004.1"/>
</dbReference>
<dbReference type="InterPro" id="IPR002168">
    <property type="entry name" value="Lipase_GDXG_HIS_AS"/>
</dbReference>
<protein>
    <submittedName>
        <fullName evidence="4">Lipase</fullName>
        <ecNumber evidence="4">3.1.1.-</ecNumber>
    </submittedName>
</protein>
<comment type="similarity">
    <text evidence="1">Belongs to the 'GDXG' lipolytic enzyme family.</text>
</comment>
<dbReference type="GO" id="GO:0016787">
    <property type="term" value="F:hydrolase activity"/>
    <property type="evidence" value="ECO:0007669"/>
    <property type="project" value="UniProtKB-KW"/>
</dbReference>
<dbReference type="EMBL" id="CYZX01000004">
    <property type="protein sequence ID" value="CUO03535.1"/>
    <property type="molecule type" value="Genomic_DNA"/>
</dbReference>
<organism evidence="4 5">
    <name type="scientific">Clostridium disporicum</name>
    <dbReference type="NCBI Taxonomy" id="84024"/>
    <lineage>
        <taxon>Bacteria</taxon>
        <taxon>Bacillati</taxon>
        <taxon>Bacillota</taxon>
        <taxon>Clostridia</taxon>
        <taxon>Eubacteriales</taxon>
        <taxon>Clostridiaceae</taxon>
        <taxon>Clostridium</taxon>
    </lineage>
</organism>
<evidence type="ECO:0000259" key="3">
    <source>
        <dbReference type="Pfam" id="PF20434"/>
    </source>
</evidence>
<evidence type="ECO:0000256" key="1">
    <source>
        <dbReference type="ARBA" id="ARBA00010515"/>
    </source>
</evidence>
<evidence type="ECO:0000313" key="4">
    <source>
        <dbReference type="EMBL" id="CUO03535.1"/>
    </source>
</evidence>
<dbReference type="InterPro" id="IPR049492">
    <property type="entry name" value="BD-FAE-like_dom"/>
</dbReference>
<gene>
    <name evidence="4" type="primary">lipA</name>
    <name evidence="4" type="ORF">ERS852471_00856</name>
</gene>
<dbReference type="Gene3D" id="3.40.50.1820">
    <property type="entry name" value="alpha/beta hydrolase"/>
    <property type="match status" value="1"/>
</dbReference>
<sequence>MKEKLENRKSLLIPALAVVGTITTIAAVNKITVKPASKFIRLLFNGIYPGPKNYDDIKKLTTVKKDIDYGSNIENGIMDINMPLDNSNKKKPLIILLHGGGFIGGSKEATAAYARTLSSYGYIVANVDYAFAPEHVYPTPIIQVSKAITYLKDNKERFNIDDNNIFIAGGSAGAQIASQIAAIQTNKELANIMGIKPVLDKKELKGVILFCGLYNMRNVSETGFPGIKEYLWAYTGEKNFETYKRLDEISTIHHITEDYPPTFITAGDMDKLESQSKEMVKILKDKGVQCTSVFFKDKRLVHQYQFMLWTNEALRTLEKVVYFINQRVEKN</sequence>
<name>A0A174BV63_9CLOT</name>
<dbReference type="SUPFAM" id="SSF53474">
    <property type="entry name" value="alpha/beta-Hydrolases"/>
    <property type="match status" value="1"/>
</dbReference>
<feature type="domain" description="BD-FAE-like" evidence="3">
    <location>
        <begin position="78"/>
        <end position="279"/>
    </location>
</feature>
<dbReference type="AlphaFoldDB" id="A0A174BV63"/>
<dbReference type="Pfam" id="PF20434">
    <property type="entry name" value="BD-FAE"/>
    <property type="match status" value="1"/>
</dbReference>
<accession>A0A174BV63</accession>
<dbReference type="PROSITE" id="PS01173">
    <property type="entry name" value="LIPASE_GDXG_HIS"/>
    <property type="match status" value="1"/>
</dbReference>
<proteinExistence type="inferred from homology"/>
<dbReference type="PANTHER" id="PTHR48081:SF6">
    <property type="entry name" value="PEPTIDASE S9 PROLYL OLIGOPEPTIDASE CATALYTIC DOMAIN-CONTAINING PROTEIN"/>
    <property type="match status" value="1"/>
</dbReference>
<evidence type="ECO:0000256" key="2">
    <source>
        <dbReference type="ARBA" id="ARBA00022801"/>
    </source>
</evidence>
<dbReference type="InterPro" id="IPR029058">
    <property type="entry name" value="AB_hydrolase_fold"/>
</dbReference>
<reference evidence="4 5" key="1">
    <citation type="submission" date="2015-09" db="EMBL/GenBank/DDBJ databases">
        <authorList>
            <consortium name="Pathogen Informatics"/>
        </authorList>
    </citation>
    <scope>NUCLEOTIDE SEQUENCE [LARGE SCALE GENOMIC DNA]</scope>
    <source>
        <strain evidence="4 5">2789STDY5834856</strain>
    </source>
</reference>
<dbReference type="PANTHER" id="PTHR48081">
    <property type="entry name" value="AB HYDROLASE SUPERFAMILY PROTEIN C4A8.06C"/>
    <property type="match status" value="1"/>
</dbReference>